<keyword evidence="1" id="KW-0378">Hydrolase</keyword>
<dbReference type="InterPro" id="IPR007325">
    <property type="entry name" value="KFase/CYL"/>
</dbReference>
<evidence type="ECO:0000313" key="2">
    <source>
        <dbReference type="Proteomes" id="UP001314903"/>
    </source>
</evidence>
<dbReference type="Pfam" id="PF04199">
    <property type="entry name" value="Cyclase"/>
    <property type="match status" value="1"/>
</dbReference>
<dbReference type="GO" id="GO:0004061">
    <property type="term" value="F:arylformamidase activity"/>
    <property type="evidence" value="ECO:0007669"/>
    <property type="project" value="UniProtKB-EC"/>
</dbReference>
<keyword evidence="2" id="KW-1185">Reference proteome</keyword>
<dbReference type="InterPro" id="IPR037175">
    <property type="entry name" value="KFase_sf"/>
</dbReference>
<protein>
    <submittedName>
        <fullName evidence="1">Arylformamidase</fullName>
        <ecNumber evidence="1">3.5.1.9</ecNumber>
    </submittedName>
</protein>
<dbReference type="RefSeq" id="WP_209659978.1">
    <property type="nucleotide sequence ID" value="NZ_JAGGLI010000008.1"/>
</dbReference>
<dbReference type="SUPFAM" id="SSF102198">
    <property type="entry name" value="Putative cyclase"/>
    <property type="match status" value="1"/>
</dbReference>
<gene>
    <name evidence="1" type="ORF">J2Z35_000968</name>
</gene>
<dbReference type="PANTHER" id="PTHR31118:SF12">
    <property type="entry name" value="CYCLASE-LIKE PROTEIN 2"/>
    <property type="match status" value="1"/>
</dbReference>
<sequence length="209" mass="23851">MKIYDISMEIHENMPVYNNLEEKKPKIEVKRDFETSNGYESKIEMDMHTGTHLDMPLHMIGGGKTLDYLDLYKVVTKCKVFDFTDVDSMITQKELESKKIEEGDFIILKTKNSFADDFDFEFIYLEKSGAKYLADKNIKGVGIDALGIERSQKDHATHNTILEKDIVIVEGLSLRDVKEGEYLFIGAPLKIKGVEAAPLRALLIEDYMG</sequence>
<reference evidence="1 2" key="1">
    <citation type="submission" date="2021-03" db="EMBL/GenBank/DDBJ databases">
        <title>Genomic Encyclopedia of Type Strains, Phase IV (KMG-IV): sequencing the most valuable type-strain genomes for metagenomic binning, comparative biology and taxonomic classification.</title>
        <authorList>
            <person name="Goeker M."/>
        </authorList>
    </citation>
    <scope>NUCLEOTIDE SEQUENCE [LARGE SCALE GENOMIC DNA]</scope>
    <source>
        <strain evidence="1 2">DSM 27512</strain>
    </source>
</reference>
<name>A0ABS4KHC9_9FIRM</name>
<dbReference type="Gene3D" id="3.50.30.50">
    <property type="entry name" value="Putative cyclase"/>
    <property type="match status" value="1"/>
</dbReference>
<accession>A0ABS4KHC9</accession>
<proteinExistence type="predicted"/>
<comment type="caution">
    <text evidence="1">The sequence shown here is derived from an EMBL/GenBank/DDBJ whole genome shotgun (WGS) entry which is preliminary data.</text>
</comment>
<dbReference type="EC" id="3.5.1.9" evidence="1"/>
<dbReference type="PANTHER" id="PTHR31118">
    <property type="entry name" value="CYCLASE-LIKE PROTEIN 2"/>
    <property type="match status" value="1"/>
</dbReference>
<dbReference type="Proteomes" id="UP001314903">
    <property type="component" value="Unassembled WGS sequence"/>
</dbReference>
<dbReference type="EMBL" id="JAGGLI010000008">
    <property type="protein sequence ID" value="MBP2027174.1"/>
    <property type="molecule type" value="Genomic_DNA"/>
</dbReference>
<organism evidence="1 2">
    <name type="scientific">Acetoanaerobium pronyense</name>
    <dbReference type="NCBI Taxonomy" id="1482736"/>
    <lineage>
        <taxon>Bacteria</taxon>
        <taxon>Bacillati</taxon>
        <taxon>Bacillota</taxon>
        <taxon>Clostridia</taxon>
        <taxon>Peptostreptococcales</taxon>
        <taxon>Filifactoraceae</taxon>
        <taxon>Acetoanaerobium</taxon>
    </lineage>
</organism>
<evidence type="ECO:0000313" key="1">
    <source>
        <dbReference type="EMBL" id="MBP2027174.1"/>
    </source>
</evidence>